<dbReference type="Gene3D" id="2.30.42.10">
    <property type="match status" value="1"/>
</dbReference>
<dbReference type="InterPro" id="IPR051201">
    <property type="entry name" value="Chloro_Bact_Ser_Proteases"/>
</dbReference>
<dbReference type="PANTHER" id="PTHR43343:SF3">
    <property type="entry name" value="PROTEASE DO-LIKE 8, CHLOROPLASTIC"/>
    <property type="match status" value="1"/>
</dbReference>
<dbReference type="Proteomes" id="UP000886891">
    <property type="component" value="Unassembled WGS sequence"/>
</dbReference>
<dbReference type="InterPro" id="IPR036034">
    <property type="entry name" value="PDZ_sf"/>
</dbReference>
<evidence type="ECO:0000313" key="5">
    <source>
        <dbReference type="EMBL" id="HIV00126.1"/>
    </source>
</evidence>
<sequence>MKRIWGVRIVSIAIVVVLFAVLLSGCASTDLLPESTESGGAQSSQDQTPTLPNSTGNAYNVNISSSPIPENSSQTTADVVERVRDSVVEIYATLAEGSSSGSGVIVGLSEEENYVYILTCLHVVEDATEVKVRLTSGTEKNALFVGGNPQDDIAVIKIEKPEHVCIATVRDTEQSPVRIGESAIAIGNALGTLGGTVTKGIISATERTTRIEGYSMTLLQTDAAINGGNSGGALFDEYGLLSGIVNAKVVLTEVEGIGYAIPVATAVQNATALIETAGNSQYNGYGYIEGQKLLGITTVAYTENSTSNYLYQISDYQNYGSLSPYILNGTVKTGDYIVMVDGKQLTDATTFDTLMQEKSIGDSVTLTLRRYGYGMFAEPTEYDVTFPMRQYVYGYIPTL</sequence>
<dbReference type="InterPro" id="IPR009003">
    <property type="entry name" value="Peptidase_S1_PA"/>
</dbReference>
<feature type="compositionally biased region" description="Polar residues" evidence="3">
    <location>
        <begin position="35"/>
        <end position="61"/>
    </location>
</feature>
<protein>
    <submittedName>
        <fullName evidence="5">Trypsin-like peptidase domain-containing protein</fullName>
    </submittedName>
</protein>
<feature type="compositionally biased region" description="Low complexity" evidence="3">
    <location>
        <begin position="62"/>
        <end position="73"/>
    </location>
</feature>
<dbReference type="SUPFAM" id="SSF50494">
    <property type="entry name" value="Trypsin-like serine proteases"/>
    <property type="match status" value="1"/>
</dbReference>
<organism evidence="5 6">
    <name type="scientific">Candidatus Stercoripulliclostridium merdipullorum</name>
    <dbReference type="NCBI Taxonomy" id="2840952"/>
    <lineage>
        <taxon>Bacteria</taxon>
        <taxon>Bacillati</taxon>
        <taxon>Bacillota</taxon>
        <taxon>Clostridia</taxon>
        <taxon>Eubacteriales</taxon>
        <taxon>Candidatus Stercoripulliclostridium</taxon>
    </lineage>
</organism>
<feature type="region of interest" description="Disordered" evidence="3">
    <location>
        <begin position="34"/>
        <end position="74"/>
    </location>
</feature>
<evidence type="ECO:0000256" key="1">
    <source>
        <dbReference type="ARBA" id="ARBA00022670"/>
    </source>
</evidence>
<gene>
    <name evidence="5" type="ORF">IAB14_03305</name>
</gene>
<comment type="caution">
    <text evidence="5">The sequence shown here is derived from an EMBL/GenBank/DDBJ whole genome shotgun (WGS) entry which is preliminary data.</text>
</comment>
<dbReference type="PANTHER" id="PTHR43343">
    <property type="entry name" value="PEPTIDASE S12"/>
    <property type="match status" value="1"/>
</dbReference>
<name>A0A9D1NC07_9FIRM</name>
<keyword evidence="1" id="KW-0645">Protease</keyword>
<reference evidence="5" key="2">
    <citation type="journal article" date="2021" name="PeerJ">
        <title>Extensive microbial diversity within the chicken gut microbiome revealed by metagenomics and culture.</title>
        <authorList>
            <person name="Gilroy R."/>
            <person name="Ravi A."/>
            <person name="Getino M."/>
            <person name="Pursley I."/>
            <person name="Horton D.L."/>
            <person name="Alikhan N.F."/>
            <person name="Baker D."/>
            <person name="Gharbi K."/>
            <person name="Hall N."/>
            <person name="Watson M."/>
            <person name="Adriaenssens E.M."/>
            <person name="Foster-Nyarko E."/>
            <person name="Jarju S."/>
            <person name="Secka A."/>
            <person name="Antonio M."/>
            <person name="Oren A."/>
            <person name="Chaudhuri R.R."/>
            <person name="La Ragione R."/>
            <person name="Hildebrand F."/>
            <person name="Pallen M.J."/>
        </authorList>
    </citation>
    <scope>NUCLEOTIDE SEQUENCE</scope>
    <source>
        <strain evidence="5">23406</strain>
    </source>
</reference>
<dbReference type="GO" id="GO:0006508">
    <property type="term" value="P:proteolysis"/>
    <property type="evidence" value="ECO:0007669"/>
    <property type="project" value="UniProtKB-KW"/>
</dbReference>
<keyword evidence="2" id="KW-0378">Hydrolase</keyword>
<evidence type="ECO:0000256" key="3">
    <source>
        <dbReference type="SAM" id="MobiDB-lite"/>
    </source>
</evidence>
<evidence type="ECO:0000256" key="2">
    <source>
        <dbReference type="ARBA" id="ARBA00022801"/>
    </source>
</evidence>
<dbReference type="SUPFAM" id="SSF50156">
    <property type="entry name" value="PDZ domain-like"/>
    <property type="match status" value="1"/>
</dbReference>
<reference evidence="5" key="1">
    <citation type="submission" date="2020-10" db="EMBL/GenBank/DDBJ databases">
        <authorList>
            <person name="Gilroy R."/>
        </authorList>
    </citation>
    <scope>NUCLEOTIDE SEQUENCE</scope>
    <source>
        <strain evidence="5">23406</strain>
    </source>
</reference>
<dbReference type="PROSITE" id="PS50106">
    <property type="entry name" value="PDZ"/>
    <property type="match status" value="1"/>
</dbReference>
<dbReference type="InterPro" id="IPR001478">
    <property type="entry name" value="PDZ"/>
</dbReference>
<dbReference type="EMBL" id="DVOH01000023">
    <property type="protein sequence ID" value="HIV00126.1"/>
    <property type="molecule type" value="Genomic_DNA"/>
</dbReference>
<evidence type="ECO:0000259" key="4">
    <source>
        <dbReference type="PROSITE" id="PS50106"/>
    </source>
</evidence>
<dbReference type="AlphaFoldDB" id="A0A9D1NC07"/>
<dbReference type="Pfam" id="PF13180">
    <property type="entry name" value="PDZ_2"/>
    <property type="match status" value="1"/>
</dbReference>
<accession>A0A9D1NC07</accession>
<dbReference type="Pfam" id="PF13365">
    <property type="entry name" value="Trypsin_2"/>
    <property type="match status" value="1"/>
</dbReference>
<dbReference type="GO" id="GO:0004252">
    <property type="term" value="F:serine-type endopeptidase activity"/>
    <property type="evidence" value="ECO:0007669"/>
    <property type="project" value="InterPro"/>
</dbReference>
<evidence type="ECO:0000313" key="6">
    <source>
        <dbReference type="Proteomes" id="UP000886891"/>
    </source>
</evidence>
<dbReference type="PROSITE" id="PS51257">
    <property type="entry name" value="PROKAR_LIPOPROTEIN"/>
    <property type="match status" value="1"/>
</dbReference>
<proteinExistence type="predicted"/>
<dbReference type="Gene3D" id="2.40.10.120">
    <property type="match status" value="1"/>
</dbReference>
<dbReference type="InterPro" id="IPR001940">
    <property type="entry name" value="Peptidase_S1C"/>
</dbReference>
<feature type="domain" description="PDZ" evidence="4">
    <location>
        <begin position="289"/>
        <end position="372"/>
    </location>
</feature>
<dbReference type="PRINTS" id="PR00834">
    <property type="entry name" value="PROTEASES2C"/>
</dbReference>